<comment type="caution">
    <text evidence="1">The sequence shown here is derived from an EMBL/GenBank/DDBJ whole genome shotgun (WGS) entry which is preliminary data.</text>
</comment>
<evidence type="ECO:0000313" key="2">
    <source>
        <dbReference type="Proteomes" id="UP000591844"/>
    </source>
</evidence>
<dbReference type="AlphaFoldDB" id="A0A7X5QI57"/>
<organism evidence="1 2">
    <name type="scientific">Photorhabdus cinerea</name>
    <dbReference type="NCBI Taxonomy" id="471575"/>
    <lineage>
        <taxon>Bacteria</taxon>
        <taxon>Pseudomonadati</taxon>
        <taxon>Pseudomonadota</taxon>
        <taxon>Gammaproteobacteria</taxon>
        <taxon>Enterobacterales</taxon>
        <taxon>Morganellaceae</taxon>
        <taxon>Photorhabdus</taxon>
    </lineage>
</organism>
<evidence type="ECO:0000313" key="1">
    <source>
        <dbReference type="EMBL" id="NHB94813.1"/>
    </source>
</evidence>
<sequence>MSRYSVENYTSALNGLLPSGLAWTRQHSSVMNAVTRAIAYSYYRSDRDAWGLIEGAFPATATIMLPEWEKSLGLPDDCGIGEVDTIPLRQKTVVSRLLRDGGQSKEFFINLAATMGYTITITEYRQARAGQSVCGEALNGEDWPFTWRINAPKTTIFYAVAGGSYCGDPLRSWGNKRLECQFNRLCPSHTILQFGYSNE</sequence>
<name>A0A7X5QI57_9GAMM</name>
<dbReference type="Pfam" id="PF10076">
    <property type="entry name" value="Phage_Mu_Gp48"/>
    <property type="match status" value="1"/>
</dbReference>
<dbReference type="Proteomes" id="UP000591844">
    <property type="component" value="Unassembled WGS sequence"/>
</dbReference>
<proteinExistence type="predicted"/>
<dbReference type="RefSeq" id="WP_166310964.1">
    <property type="nucleotide sequence ID" value="NZ_CAWPIB010000107.1"/>
</dbReference>
<accession>A0A7X5QI57</accession>
<dbReference type="InterPro" id="IPR018755">
    <property type="entry name" value="Phage_Mu_Gp48"/>
</dbReference>
<protein>
    <submittedName>
        <fullName evidence="1">Phage tail protein</fullName>
    </submittedName>
</protein>
<gene>
    <name evidence="1" type="ORF">C5469_22940</name>
</gene>
<reference evidence="1 2" key="1">
    <citation type="submission" date="2018-02" db="EMBL/GenBank/DDBJ databases">
        <authorList>
            <person name="Machado R.A."/>
        </authorList>
    </citation>
    <scope>NUCLEOTIDE SEQUENCE [LARGE SCALE GENOMIC DNA]</scope>
    <source>
        <strain evidence="1 2">DSM 19724</strain>
    </source>
</reference>
<keyword evidence="2" id="KW-1185">Reference proteome</keyword>
<dbReference type="EMBL" id="PUJW01000107">
    <property type="protein sequence ID" value="NHB94813.1"/>
    <property type="molecule type" value="Genomic_DNA"/>
</dbReference>